<dbReference type="InterPro" id="IPR050086">
    <property type="entry name" value="MetN_ABC_transporter-like"/>
</dbReference>
<dbReference type="PANTHER" id="PTHR43166:SF4">
    <property type="entry name" value="PHOSPHONATES IMPORT ATP-BINDING PROTEIN PHNC"/>
    <property type="match status" value="1"/>
</dbReference>
<dbReference type="SMART" id="SM00382">
    <property type="entry name" value="AAA"/>
    <property type="match status" value="1"/>
</dbReference>
<dbReference type="Gene3D" id="3.40.50.300">
    <property type="entry name" value="P-loop containing nucleotide triphosphate hydrolases"/>
    <property type="match status" value="1"/>
</dbReference>
<dbReference type="InterPro" id="IPR030679">
    <property type="entry name" value="ABC_ATPase_HisP-typ"/>
</dbReference>
<evidence type="ECO:0000313" key="7">
    <source>
        <dbReference type="Proteomes" id="UP000664779"/>
    </source>
</evidence>
<dbReference type="PROSITE" id="PS50893">
    <property type="entry name" value="ABC_TRANSPORTER_2"/>
    <property type="match status" value="1"/>
</dbReference>
<evidence type="ECO:0000313" key="6">
    <source>
        <dbReference type="EMBL" id="MBO0344013.1"/>
    </source>
</evidence>
<evidence type="ECO:0000256" key="2">
    <source>
        <dbReference type="ARBA" id="ARBA00022448"/>
    </source>
</evidence>
<evidence type="ECO:0000256" key="1">
    <source>
        <dbReference type="ARBA" id="ARBA00005417"/>
    </source>
</evidence>
<keyword evidence="4 6" id="KW-0067">ATP-binding</keyword>
<keyword evidence="3" id="KW-0547">Nucleotide-binding</keyword>
<dbReference type="CDD" id="cd03262">
    <property type="entry name" value="ABC_HisP_GlnQ"/>
    <property type="match status" value="1"/>
</dbReference>
<comment type="caution">
    <text evidence="6">The sequence shown here is derived from an EMBL/GenBank/DDBJ whole genome shotgun (WGS) entry which is preliminary data.</text>
</comment>
<evidence type="ECO:0000256" key="4">
    <source>
        <dbReference type="ARBA" id="ARBA00022840"/>
    </source>
</evidence>
<organism evidence="6 7">
    <name type="scientific">Roseibium limicola</name>
    <dbReference type="NCBI Taxonomy" id="2816037"/>
    <lineage>
        <taxon>Bacteria</taxon>
        <taxon>Pseudomonadati</taxon>
        <taxon>Pseudomonadota</taxon>
        <taxon>Alphaproteobacteria</taxon>
        <taxon>Hyphomicrobiales</taxon>
        <taxon>Stappiaceae</taxon>
        <taxon>Roseibium</taxon>
    </lineage>
</organism>
<keyword evidence="7" id="KW-1185">Reference proteome</keyword>
<dbReference type="Proteomes" id="UP000664779">
    <property type="component" value="Unassembled WGS sequence"/>
</dbReference>
<evidence type="ECO:0000256" key="3">
    <source>
        <dbReference type="ARBA" id="ARBA00022741"/>
    </source>
</evidence>
<dbReference type="GO" id="GO:0015424">
    <property type="term" value="F:ABC-type amino acid transporter activity"/>
    <property type="evidence" value="ECO:0007669"/>
    <property type="project" value="InterPro"/>
</dbReference>
<comment type="similarity">
    <text evidence="1">Belongs to the ABC transporter superfamily.</text>
</comment>
<dbReference type="GO" id="GO:0016887">
    <property type="term" value="F:ATP hydrolysis activity"/>
    <property type="evidence" value="ECO:0007669"/>
    <property type="project" value="InterPro"/>
</dbReference>
<dbReference type="EMBL" id="JAFLNF010000001">
    <property type="protein sequence ID" value="MBO0344013.1"/>
    <property type="molecule type" value="Genomic_DNA"/>
</dbReference>
<dbReference type="FunFam" id="3.40.50.300:FF:000020">
    <property type="entry name" value="Amino acid ABC transporter ATP-binding component"/>
    <property type="match status" value="1"/>
</dbReference>
<name>A0A939EMG6_9HYPH</name>
<dbReference type="InterPro" id="IPR003593">
    <property type="entry name" value="AAA+_ATPase"/>
</dbReference>
<dbReference type="AlphaFoldDB" id="A0A939EMG6"/>
<evidence type="ECO:0000259" key="5">
    <source>
        <dbReference type="PROSITE" id="PS50893"/>
    </source>
</evidence>
<dbReference type="GO" id="GO:0005524">
    <property type="term" value="F:ATP binding"/>
    <property type="evidence" value="ECO:0007669"/>
    <property type="project" value="UniProtKB-KW"/>
</dbReference>
<sequence length="257" mass="28369">MIQVRNMSKYFDEFEALRDVTLDVHRSEVLCLIGPSGSGKSTLLRCLNFLEAYDGGEVLLEGELIGWKSAGASPRKALSGEALRRQRQHIGMVFQQFNLWPHLTALENVAEALIHVKGLGKKQAHEKARAALAKVNLSDKEKNYPANLSGGQQQRVAIARAIAMEPSVMLFDEPTSALDPELVGEVLSVMKEMANEGMTMVVVTHEMGFAAHVADRVAFLDSGRLVTCVPPAEIFGQVPEDPRVRAFLQTYRERNVV</sequence>
<gene>
    <name evidence="6" type="ORF">J0X15_02175</name>
</gene>
<dbReference type="InterPro" id="IPR003439">
    <property type="entry name" value="ABC_transporter-like_ATP-bd"/>
</dbReference>
<dbReference type="InterPro" id="IPR027417">
    <property type="entry name" value="P-loop_NTPase"/>
</dbReference>
<dbReference type="Pfam" id="PF00005">
    <property type="entry name" value="ABC_tran"/>
    <property type="match status" value="1"/>
</dbReference>
<dbReference type="InterPro" id="IPR017871">
    <property type="entry name" value="ABC_transporter-like_CS"/>
</dbReference>
<protein>
    <submittedName>
        <fullName evidence="6">Amino acid ABC transporter ATP-binding protein</fullName>
    </submittedName>
</protein>
<dbReference type="SUPFAM" id="SSF52540">
    <property type="entry name" value="P-loop containing nucleoside triphosphate hydrolases"/>
    <property type="match status" value="1"/>
</dbReference>
<dbReference type="PANTHER" id="PTHR43166">
    <property type="entry name" value="AMINO ACID IMPORT ATP-BINDING PROTEIN"/>
    <property type="match status" value="1"/>
</dbReference>
<keyword evidence="2" id="KW-0813">Transport</keyword>
<feature type="domain" description="ABC transporter" evidence="5">
    <location>
        <begin position="2"/>
        <end position="247"/>
    </location>
</feature>
<accession>A0A939EMG6</accession>
<dbReference type="PROSITE" id="PS00211">
    <property type="entry name" value="ABC_TRANSPORTER_1"/>
    <property type="match status" value="1"/>
</dbReference>
<reference evidence="6" key="1">
    <citation type="submission" date="2021-03" db="EMBL/GenBank/DDBJ databases">
        <title>Roseibium sp. CAU 1637 isolated from Incheon.</title>
        <authorList>
            <person name="Kim W."/>
        </authorList>
    </citation>
    <scope>NUCLEOTIDE SEQUENCE</scope>
    <source>
        <strain evidence="6">CAU 1637</strain>
    </source>
</reference>
<proteinExistence type="inferred from homology"/>
<dbReference type="PIRSF" id="PIRSF039085">
    <property type="entry name" value="ABC_ATPase_HisP"/>
    <property type="match status" value="1"/>
</dbReference>